<accession>A0A5M3XW86</accession>
<protein>
    <recommendedName>
        <fullName evidence="5">Radical SAM core domain-containing protein</fullName>
    </recommendedName>
</protein>
<evidence type="ECO:0000313" key="7">
    <source>
        <dbReference type="Proteomes" id="UP000377595"/>
    </source>
</evidence>
<dbReference type="CDD" id="cd01335">
    <property type="entry name" value="Radical_SAM"/>
    <property type="match status" value="1"/>
</dbReference>
<dbReference type="RefSeq" id="WP_155347543.1">
    <property type="nucleotide sequence ID" value="NZ_BAAAHM010000035.1"/>
</dbReference>
<keyword evidence="7" id="KW-1185">Reference proteome</keyword>
<reference evidence="6 7" key="1">
    <citation type="submission" date="2019-10" db="EMBL/GenBank/DDBJ databases">
        <title>Whole genome shotgun sequence of Acrocarpospora pleiomorpha NBRC 16267.</title>
        <authorList>
            <person name="Ichikawa N."/>
            <person name="Kimura A."/>
            <person name="Kitahashi Y."/>
            <person name="Komaki H."/>
            <person name="Oguchi A."/>
        </authorList>
    </citation>
    <scope>NUCLEOTIDE SEQUENCE [LARGE SCALE GENOMIC DNA]</scope>
    <source>
        <strain evidence="6 7">NBRC 16267</strain>
    </source>
</reference>
<gene>
    <name evidence="6" type="ORF">Aple_054960</name>
</gene>
<name>A0A5M3XW86_9ACTN</name>
<keyword evidence="3" id="KW-0408">Iron</keyword>
<dbReference type="SFLD" id="SFLDS00029">
    <property type="entry name" value="Radical_SAM"/>
    <property type="match status" value="1"/>
</dbReference>
<dbReference type="InterPro" id="IPR007197">
    <property type="entry name" value="rSAM"/>
</dbReference>
<keyword evidence="2" id="KW-0479">Metal-binding</keyword>
<dbReference type="InterPro" id="IPR058240">
    <property type="entry name" value="rSAM_sf"/>
</dbReference>
<evidence type="ECO:0000256" key="1">
    <source>
        <dbReference type="ARBA" id="ARBA00022691"/>
    </source>
</evidence>
<keyword evidence="4" id="KW-0411">Iron-sulfur</keyword>
<evidence type="ECO:0000256" key="4">
    <source>
        <dbReference type="ARBA" id="ARBA00023014"/>
    </source>
</evidence>
<evidence type="ECO:0000256" key="3">
    <source>
        <dbReference type="ARBA" id="ARBA00023004"/>
    </source>
</evidence>
<dbReference type="InterPro" id="IPR050377">
    <property type="entry name" value="Radical_SAM_PqqE_MftC-like"/>
</dbReference>
<dbReference type="InterPro" id="IPR006638">
    <property type="entry name" value="Elp3/MiaA/NifB-like_rSAM"/>
</dbReference>
<dbReference type="GO" id="GO:0051536">
    <property type="term" value="F:iron-sulfur cluster binding"/>
    <property type="evidence" value="ECO:0007669"/>
    <property type="project" value="UniProtKB-KW"/>
</dbReference>
<proteinExistence type="predicted"/>
<dbReference type="SUPFAM" id="SSF102114">
    <property type="entry name" value="Radical SAM enzymes"/>
    <property type="match status" value="1"/>
</dbReference>
<dbReference type="GO" id="GO:0003824">
    <property type="term" value="F:catalytic activity"/>
    <property type="evidence" value="ECO:0007669"/>
    <property type="project" value="InterPro"/>
</dbReference>
<dbReference type="Gene3D" id="3.20.20.70">
    <property type="entry name" value="Aldolase class I"/>
    <property type="match status" value="1"/>
</dbReference>
<keyword evidence="1" id="KW-0949">S-adenosyl-L-methionine</keyword>
<dbReference type="PROSITE" id="PS51918">
    <property type="entry name" value="RADICAL_SAM"/>
    <property type="match status" value="1"/>
</dbReference>
<feature type="domain" description="Radical SAM core" evidence="5">
    <location>
        <begin position="4"/>
        <end position="228"/>
    </location>
</feature>
<comment type="caution">
    <text evidence="6">The sequence shown here is derived from an EMBL/GenBank/DDBJ whole genome shotgun (WGS) entry which is preliminary data.</text>
</comment>
<dbReference type="PANTHER" id="PTHR11228">
    <property type="entry name" value="RADICAL SAM DOMAIN PROTEIN"/>
    <property type="match status" value="1"/>
</dbReference>
<evidence type="ECO:0000256" key="2">
    <source>
        <dbReference type="ARBA" id="ARBA00022723"/>
    </source>
</evidence>
<dbReference type="Proteomes" id="UP000377595">
    <property type="component" value="Unassembled WGS sequence"/>
</dbReference>
<dbReference type="SMART" id="SM00729">
    <property type="entry name" value="Elp3"/>
    <property type="match status" value="1"/>
</dbReference>
<dbReference type="AlphaFoldDB" id="A0A5M3XW86"/>
<dbReference type="InterPro" id="IPR013785">
    <property type="entry name" value="Aldolase_TIM"/>
</dbReference>
<dbReference type="SFLD" id="SFLDG01067">
    <property type="entry name" value="SPASM/twitch_domain_containing"/>
    <property type="match status" value="1"/>
</dbReference>
<dbReference type="EMBL" id="BLAF01000032">
    <property type="protein sequence ID" value="GES22598.1"/>
    <property type="molecule type" value="Genomic_DNA"/>
</dbReference>
<evidence type="ECO:0000313" key="6">
    <source>
        <dbReference type="EMBL" id="GES22598.1"/>
    </source>
</evidence>
<dbReference type="OrthoDB" id="9782387at2"/>
<sequence length="353" mass="38974">MASHEGPDEVIWDITYACPLRCVHCYSESGRRPARRLSEGGMLRVAEAIAAMQPEGVAIAGGEPLLIPNLIQVIERMADAGLKVAVYTSGWLMDHDTARKLADVCDKVVVSVDGATPEVHDRIRGRQGSFSRAMRALTILDEVSAERKSNGQPPLNFGIDCILLQSNFQHMELFCEAIASRFGHLQFIAFGAAVPGGLASRPRFDEHELLTEEQINRLNDPAHAQRLRALAPASVMVGTTDNRILQMHPELIARGIVFNVLQIEPDGEVRAMPIYEGTVGNILADPPDVLWKRAKARWSDPFVTTALGPAKTMKQWAEAARLIDQRFGSTVVRERISRRPEFPLPSSSRNKSQ</sequence>
<dbReference type="GO" id="GO:0046872">
    <property type="term" value="F:metal ion binding"/>
    <property type="evidence" value="ECO:0007669"/>
    <property type="project" value="UniProtKB-KW"/>
</dbReference>
<organism evidence="6 7">
    <name type="scientific">Acrocarpospora pleiomorpha</name>
    <dbReference type="NCBI Taxonomy" id="90975"/>
    <lineage>
        <taxon>Bacteria</taxon>
        <taxon>Bacillati</taxon>
        <taxon>Actinomycetota</taxon>
        <taxon>Actinomycetes</taxon>
        <taxon>Streptosporangiales</taxon>
        <taxon>Streptosporangiaceae</taxon>
        <taxon>Acrocarpospora</taxon>
    </lineage>
</organism>
<dbReference type="PANTHER" id="PTHR11228:SF7">
    <property type="entry name" value="PQQA PEPTIDE CYCLASE"/>
    <property type="match status" value="1"/>
</dbReference>
<dbReference type="Pfam" id="PF04055">
    <property type="entry name" value="Radical_SAM"/>
    <property type="match status" value="1"/>
</dbReference>
<evidence type="ECO:0000259" key="5">
    <source>
        <dbReference type="PROSITE" id="PS51918"/>
    </source>
</evidence>